<dbReference type="GO" id="GO:0071973">
    <property type="term" value="P:bacterial-type flagellum-dependent cell motility"/>
    <property type="evidence" value="ECO:0007669"/>
    <property type="project" value="InterPro"/>
</dbReference>
<evidence type="ECO:0000256" key="9">
    <source>
        <dbReference type="ARBA" id="ARBA00023136"/>
    </source>
</evidence>
<evidence type="ECO:0000256" key="5">
    <source>
        <dbReference type="ARBA" id="ARBA00022475"/>
    </source>
</evidence>
<name>A0A2N8KRF2_9BURK</name>
<evidence type="ECO:0000256" key="6">
    <source>
        <dbReference type="ARBA" id="ARBA00022500"/>
    </source>
</evidence>
<keyword evidence="10" id="KW-1006">Bacterial flagellum protein export</keyword>
<comment type="similarity">
    <text evidence="2">Belongs to the FliJ family.</text>
</comment>
<dbReference type="GO" id="GO:0015031">
    <property type="term" value="P:protein transport"/>
    <property type="evidence" value="ECO:0007669"/>
    <property type="project" value="UniProtKB-KW"/>
</dbReference>
<evidence type="ECO:0000256" key="4">
    <source>
        <dbReference type="ARBA" id="ARBA00022448"/>
    </source>
</evidence>
<keyword evidence="12" id="KW-0966">Cell projection</keyword>
<evidence type="ECO:0000256" key="10">
    <source>
        <dbReference type="ARBA" id="ARBA00023225"/>
    </source>
</evidence>
<dbReference type="InterPro" id="IPR053716">
    <property type="entry name" value="Flag_assembly_chemotaxis_eff"/>
</dbReference>
<proteinExistence type="inferred from homology"/>
<keyword evidence="8" id="KW-0653">Protein transport</keyword>
<dbReference type="EMBL" id="POSP01000004">
    <property type="protein sequence ID" value="PND36002.1"/>
    <property type="molecule type" value="Genomic_DNA"/>
</dbReference>
<keyword evidence="7" id="KW-1005">Bacterial flagellum biogenesis</keyword>
<dbReference type="PANTHER" id="PTHR38786">
    <property type="entry name" value="FLAGELLAR FLIJ PROTEIN"/>
    <property type="match status" value="1"/>
</dbReference>
<evidence type="ECO:0000256" key="8">
    <source>
        <dbReference type="ARBA" id="ARBA00022927"/>
    </source>
</evidence>
<dbReference type="GO" id="GO:0005886">
    <property type="term" value="C:plasma membrane"/>
    <property type="evidence" value="ECO:0007669"/>
    <property type="project" value="UniProtKB-SubCell"/>
</dbReference>
<dbReference type="AlphaFoldDB" id="A0A2N8KRF2"/>
<dbReference type="Pfam" id="PF02050">
    <property type="entry name" value="FliJ"/>
    <property type="match status" value="1"/>
</dbReference>
<keyword evidence="9" id="KW-0472">Membrane</keyword>
<dbReference type="OrthoDB" id="8687958at2"/>
<evidence type="ECO:0000256" key="11">
    <source>
        <dbReference type="SAM" id="Coils"/>
    </source>
</evidence>
<keyword evidence="4" id="KW-0813">Transport</keyword>
<gene>
    <name evidence="12" type="primary">fliJ</name>
    <name evidence="12" type="ORF">C1O66_19875</name>
</gene>
<protein>
    <recommendedName>
        <fullName evidence="3">Flagellar FliJ protein</fullName>
    </recommendedName>
</protein>
<dbReference type="PANTHER" id="PTHR38786:SF1">
    <property type="entry name" value="FLAGELLAR FLIJ PROTEIN"/>
    <property type="match status" value="1"/>
</dbReference>
<dbReference type="Proteomes" id="UP000235916">
    <property type="component" value="Unassembled WGS sequence"/>
</dbReference>
<dbReference type="Gene3D" id="1.10.287.1700">
    <property type="match status" value="1"/>
</dbReference>
<dbReference type="GO" id="GO:0044781">
    <property type="term" value="P:bacterial-type flagellum organization"/>
    <property type="evidence" value="ECO:0007669"/>
    <property type="project" value="UniProtKB-KW"/>
</dbReference>
<comment type="subcellular location">
    <subcellularLocation>
        <location evidence="1">Cell membrane</location>
        <topology evidence="1">Peripheral membrane protein</topology>
        <orientation evidence="1">Cytoplasmic side</orientation>
    </subcellularLocation>
</comment>
<evidence type="ECO:0000256" key="2">
    <source>
        <dbReference type="ARBA" id="ARBA00010004"/>
    </source>
</evidence>
<evidence type="ECO:0000256" key="3">
    <source>
        <dbReference type="ARBA" id="ARBA00020392"/>
    </source>
</evidence>
<evidence type="ECO:0000313" key="12">
    <source>
        <dbReference type="EMBL" id="PND36002.1"/>
    </source>
</evidence>
<keyword evidence="13" id="KW-1185">Reference proteome</keyword>
<feature type="coiled-coil region" evidence="11">
    <location>
        <begin position="7"/>
        <end position="41"/>
    </location>
</feature>
<keyword evidence="11" id="KW-0175">Coiled coil</keyword>
<keyword evidence="12" id="KW-0969">Cilium</keyword>
<comment type="caution">
    <text evidence="12">The sequence shown here is derived from an EMBL/GenBank/DDBJ whole genome shotgun (WGS) entry which is preliminary data.</text>
</comment>
<dbReference type="NCBIfam" id="TIGR02473">
    <property type="entry name" value="flagell_FliJ"/>
    <property type="match status" value="1"/>
</dbReference>
<dbReference type="GO" id="GO:0009288">
    <property type="term" value="C:bacterial-type flagellum"/>
    <property type="evidence" value="ECO:0007669"/>
    <property type="project" value="InterPro"/>
</dbReference>
<keyword evidence="6" id="KW-0145">Chemotaxis</keyword>
<keyword evidence="12" id="KW-0282">Flagellum</keyword>
<keyword evidence="5" id="KW-1003">Cell membrane</keyword>
<dbReference type="InterPro" id="IPR052570">
    <property type="entry name" value="FliJ"/>
</dbReference>
<feature type="coiled-coil region" evidence="11">
    <location>
        <begin position="90"/>
        <end position="135"/>
    </location>
</feature>
<dbReference type="GO" id="GO:0006935">
    <property type="term" value="P:chemotaxis"/>
    <property type="evidence" value="ECO:0007669"/>
    <property type="project" value="UniProtKB-KW"/>
</dbReference>
<reference evidence="12 13" key="1">
    <citation type="submission" date="2018-01" db="EMBL/GenBank/DDBJ databases">
        <title>Draft genome sequence of Paucibacter aquatile CR182 isolated from freshwater of the Nakdong River.</title>
        <authorList>
            <person name="Choi A."/>
            <person name="Chung E.J."/>
        </authorList>
    </citation>
    <scope>NUCLEOTIDE SEQUENCE [LARGE SCALE GENOMIC DNA]</scope>
    <source>
        <strain evidence="12 13">CR182</strain>
    </source>
</reference>
<accession>A0A2N8KRF2</accession>
<dbReference type="InterPro" id="IPR012823">
    <property type="entry name" value="Flagell_FliJ"/>
</dbReference>
<evidence type="ECO:0000256" key="1">
    <source>
        <dbReference type="ARBA" id="ARBA00004413"/>
    </source>
</evidence>
<evidence type="ECO:0000313" key="13">
    <source>
        <dbReference type="Proteomes" id="UP000235916"/>
    </source>
</evidence>
<evidence type="ECO:0000256" key="7">
    <source>
        <dbReference type="ARBA" id="ARBA00022795"/>
    </source>
</evidence>
<sequence>MSSSSNLQVLSILLERAEAERDEGLRQLQDAQARAQRARAQHGDLAQYRNDYQLRWSQQFARQGTMDIVGCYQNFGMRLNDAITSQSHIAEFADQRVQNAREQLQALEMRVASVRKLLERRRLEISRSAQRQEQKATDEQASRAAYAGANPFVRLSA</sequence>
<organism evidence="12 13">
    <name type="scientific">Kinneretia aquatilis</name>
    <dbReference type="NCBI Taxonomy" id="2070761"/>
    <lineage>
        <taxon>Bacteria</taxon>
        <taxon>Pseudomonadati</taxon>
        <taxon>Pseudomonadota</taxon>
        <taxon>Betaproteobacteria</taxon>
        <taxon>Burkholderiales</taxon>
        <taxon>Sphaerotilaceae</taxon>
        <taxon>Roseateles</taxon>
    </lineage>
</organism>
<dbReference type="RefSeq" id="WP_102769781.1">
    <property type="nucleotide sequence ID" value="NZ_POSP01000004.1"/>
</dbReference>